<dbReference type="STRING" id="914150.TQ33_2232"/>
<evidence type="ECO:0000313" key="3">
    <source>
        <dbReference type="Proteomes" id="UP000034071"/>
    </source>
</evidence>
<reference evidence="2 3" key="1">
    <citation type="submission" date="2015-02" db="EMBL/GenBank/DDBJ databases">
        <title>Complete genome sequence of Kangiella geojedonensis strain YCS-5T.</title>
        <authorList>
            <person name="Kim K.M."/>
        </authorList>
    </citation>
    <scope>NUCLEOTIDE SEQUENCE [LARGE SCALE GENOMIC DNA]</scope>
    <source>
        <strain evidence="2 3">YCS-5</strain>
    </source>
</reference>
<dbReference type="EMBL" id="CP010975">
    <property type="protein sequence ID" value="AKE53156.1"/>
    <property type="molecule type" value="Genomic_DNA"/>
</dbReference>
<keyword evidence="1" id="KW-0812">Transmembrane</keyword>
<protein>
    <submittedName>
        <fullName evidence="2">Uncharacterized protein</fullName>
    </submittedName>
</protein>
<organism evidence="2 3">
    <name type="scientific">Kangiella geojedonensis</name>
    <dbReference type="NCBI Taxonomy" id="914150"/>
    <lineage>
        <taxon>Bacteria</taxon>
        <taxon>Pseudomonadati</taxon>
        <taxon>Pseudomonadota</taxon>
        <taxon>Gammaproteobacteria</taxon>
        <taxon>Kangiellales</taxon>
        <taxon>Kangiellaceae</taxon>
        <taxon>Kangiella</taxon>
    </lineage>
</organism>
<evidence type="ECO:0000313" key="2">
    <source>
        <dbReference type="EMBL" id="AKE53156.1"/>
    </source>
</evidence>
<dbReference type="HOGENOM" id="CLU_2219578_0_0_6"/>
<gene>
    <name evidence="2" type="ORF">TQ33_2232</name>
</gene>
<dbReference type="RefSeq" id="WP_144405981.1">
    <property type="nucleotide sequence ID" value="NZ_CP010975.1"/>
</dbReference>
<proteinExistence type="predicted"/>
<sequence>MTTWRVDSFLAPFLAAMYGVTFAPYAFVLYLPAISLLIYFKKVNVLSLIMAGLFIAAVLLIYPGNVLTSNLLGILVYGVGGVIGGFISYHWFEIFSKKENEINACE</sequence>
<name>A0A0F6RDQ1_9GAMM</name>
<keyword evidence="1" id="KW-1133">Transmembrane helix</keyword>
<feature type="transmembrane region" description="Helical" evidence="1">
    <location>
        <begin position="12"/>
        <end position="31"/>
    </location>
</feature>
<feature type="transmembrane region" description="Helical" evidence="1">
    <location>
        <begin position="43"/>
        <end position="62"/>
    </location>
</feature>
<dbReference type="Proteomes" id="UP000034071">
    <property type="component" value="Chromosome"/>
</dbReference>
<evidence type="ECO:0000256" key="1">
    <source>
        <dbReference type="SAM" id="Phobius"/>
    </source>
</evidence>
<dbReference type="KEGG" id="kge:TQ33_2232"/>
<accession>A0A0F6RDQ1</accession>
<feature type="transmembrane region" description="Helical" evidence="1">
    <location>
        <begin position="74"/>
        <end position="92"/>
    </location>
</feature>
<keyword evidence="3" id="KW-1185">Reference proteome</keyword>
<keyword evidence="1" id="KW-0472">Membrane</keyword>
<dbReference type="AlphaFoldDB" id="A0A0F6RDQ1"/>